<proteinExistence type="inferred from homology"/>
<dbReference type="GO" id="GO:0080043">
    <property type="term" value="F:quercetin 3-O-glucosyltransferase activity"/>
    <property type="evidence" value="ECO:0007669"/>
    <property type="project" value="TreeGrafter"/>
</dbReference>
<dbReference type="SUPFAM" id="SSF53756">
    <property type="entry name" value="UDP-Glycosyltransferase/glycogen phosphorylase"/>
    <property type="match status" value="1"/>
</dbReference>
<dbReference type="PANTHER" id="PTHR11926:SF1412">
    <property type="entry name" value="UDP-GLYCOSYLTRANSFERASE 83A1-LIKE"/>
    <property type="match status" value="1"/>
</dbReference>
<dbReference type="PROSITE" id="PS50222">
    <property type="entry name" value="EF_HAND_2"/>
    <property type="match status" value="1"/>
</dbReference>
<dbReference type="Proteomes" id="UP001293593">
    <property type="component" value="Unassembled WGS sequence"/>
</dbReference>
<evidence type="ECO:0000313" key="4">
    <source>
        <dbReference type="EMBL" id="KAK4280159.1"/>
    </source>
</evidence>
<sequence length="457" mass="51294">MSPIPHFLVIPLPVLGHVNPLMQFSQVLVKHGCKVTFLSSEFNQKRAMAASSCSEQHNNNNKNSINIVTLPDGLSDEDDRNDPMELLRSLMTTMSKKLPKLIEDVNKNNGNEESKISCIVVSVNMGWALEVGQILGIKGAVMCPPSATSMASLYCIHRLIKDGVINSETGLPIKNQELQLSPDMPVMDPANLPWTSQGKSFFDRMVQETQTLISFGQWWLCNTAYELEAGAFSISPKLLPIGPILPDDDLNTSTSFWKEDQTCLDWLDQHPPRSVVYVSFGSLAVMESNQFRELALGLNILDKPFLWVVRPSNTNKHNNNYVLPEGFKGDKGKIVSWAPQRKVLNHPSVACFVSHCGWNSTIEGLCSGVPFLCWPFFADQFQDKAYICDVWKIGMGFDKDENGVITREEIKKKVEKLLGDEEIRENSLKWKEIVMKNIAEGGRSSENLTKFINWAKE</sequence>
<dbReference type="FunFam" id="3.40.50.2000:FF:000061">
    <property type="entry name" value="UDP-glycosyltransferase 83A1"/>
    <property type="match status" value="1"/>
</dbReference>
<dbReference type="AlphaFoldDB" id="A0AAE1TDX6"/>
<dbReference type="GO" id="GO:0080044">
    <property type="term" value="F:quercetin 7-O-glucosyltransferase activity"/>
    <property type="evidence" value="ECO:0007669"/>
    <property type="project" value="TreeGrafter"/>
</dbReference>
<dbReference type="PROSITE" id="PS00018">
    <property type="entry name" value="EF_HAND_1"/>
    <property type="match status" value="1"/>
</dbReference>
<dbReference type="GO" id="GO:0005509">
    <property type="term" value="F:calcium ion binding"/>
    <property type="evidence" value="ECO:0007669"/>
    <property type="project" value="InterPro"/>
</dbReference>
<dbReference type="Pfam" id="PF00201">
    <property type="entry name" value="UDPGT"/>
    <property type="match status" value="1"/>
</dbReference>
<dbReference type="InterPro" id="IPR002048">
    <property type="entry name" value="EF_hand_dom"/>
</dbReference>
<accession>A0AAE1TDX6</accession>
<evidence type="ECO:0000313" key="5">
    <source>
        <dbReference type="Proteomes" id="UP001293593"/>
    </source>
</evidence>
<dbReference type="PANTHER" id="PTHR11926">
    <property type="entry name" value="GLUCOSYL/GLUCURONOSYL TRANSFERASES"/>
    <property type="match status" value="1"/>
</dbReference>
<comment type="caution">
    <text evidence="4">The sequence shown here is derived from an EMBL/GenBank/DDBJ whole genome shotgun (WGS) entry which is preliminary data.</text>
</comment>
<evidence type="ECO:0000259" key="3">
    <source>
        <dbReference type="PROSITE" id="PS50222"/>
    </source>
</evidence>
<keyword evidence="2" id="KW-0808">Transferase</keyword>
<protein>
    <recommendedName>
        <fullName evidence="3">EF-hand domain-containing protein</fullName>
    </recommendedName>
</protein>
<dbReference type="FunFam" id="3.40.50.2000:FF:000108">
    <property type="entry name" value="UDP-glycosyltransferase 83A1"/>
    <property type="match status" value="1"/>
</dbReference>
<dbReference type="InterPro" id="IPR002213">
    <property type="entry name" value="UDP_glucos_trans"/>
</dbReference>
<gene>
    <name evidence="4" type="ORF">QN277_011819</name>
</gene>
<keyword evidence="5" id="KW-1185">Reference proteome</keyword>
<organism evidence="4 5">
    <name type="scientific">Acacia crassicarpa</name>
    <name type="common">northern wattle</name>
    <dbReference type="NCBI Taxonomy" id="499986"/>
    <lineage>
        <taxon>Eukaryota</taxon>
        <taxon>Viridiplantae</taxon>
        <taxon>Streptophyta</taxon>
        <taxon>Embryophyta</taxon>
        <taxon>Tracheophyta</taxon>
        <taxon>Spermatophyta</taxon>
        <taxon>Magnoliopsida</taxon>
        <taxon>eudicotyledons</taxon>
        <taxon>Gunneridae</taxon>
        <taxon>Pentapetalae</taxon>
        <taxon>rosids</taxon>
        <taxon>fabids</taxon>
        <taxon>Fabales</taxon>
        <taxon>Fabaceae</taxon>
        <taxon>Caesalpinioideae</taxon>
        <taxon>mimosoid clade</taxon>
        <taxon>Acacieae</taxon>
        <taxon>Acacia</taxon>
    </lineage>
</organism>
<evidence type="ECO:0000256" key="2">
    <source>
        <dbReference type="ARBA" id="ARBA00022679"/>
    </source>
</evidence>
<dbReference type="Gene3D" id="3.40.50.2000">
    <property type="entry name" value="Glycogen Phosphorylase B"/>
    <property type="match status" value="2"/>
</dbReference>
<comment type="similarity">
    <text evidence="1">Belongs to the UDP-glycosyltransferase family.</text>
</comment>
<name>A0AAE1TDX6_9FABA</name>
<dbReference type="CDD" id="cd03784">
    <property type="entry name" value="GT1_Gtf-like"/>
    <property type="match status" value="1"/>
</dbReference>
<reference evidence="4" key="1">
    <citation type="submission" date="2023-10" db="EMBL/GenBank/DDBJ databases">
        <title>Chromosome-level genome of the transformable northern wattle, Acacia crassicarpa.</title>
        <authorList>
            <person name="Massaro I."/>
            <person name="Sinha N.R."/>
            <person name="Poethig S."/>
            <person name="Leichty A.R."/>
        </authorList>
    </citation>
    <scope>NUCLEOTIDE SEQUENCE</scope>
    <source>
        <strain evidence="4">Acra3RX</strain>
        <tissue evidence="4">Leaf</tissue>
    </source>
</reference>
<evidence type="ECO:0000256" key="1">
    <source>
        <dbReference type="ARBA" id="ARBA00009995"/>
    </source>
</evidence>
<dbReference type="EMBL" id="JAWXYG010000002">
    <property type="protein sequence ID" value="KAK4280159.1"/>
    <property type="molecule type" value="Genomic_DNA"/>
</dbReference>
<feature type="domain" description="EF-hand" evidence="3">
    <location>
        <begin position="397"/>
        <end position="420"/>
    </location>
</feature>
<dbReference type="InterPro" id="IPR018247">
    <property type="entry name" value="EF_Hand_1_Ca_BS"/>
</dbReference>